<gene>
    <name evidence="1" type="ORF">AVEN_48943_1</name>
</gene>
<comment type="caution">
    <text evidence="1">The sequence shown here is derived from an EMBL/GenBank/DDBJ whole genome shotgun (WGS) entry which is preliminary data.</text>
</comment>
<name>A0A4Y2AGJ1_ARAVE</name>
<organism evidence="1 2">
    <name type="scientific">Araneus ventricosus</name>
    <name type="common">Orbweaver spider</name>
    <name type="synonym">Epeira ventricosa</name>
    <dbReference type="NCBI Taxonomy" id="182803"/>
    <lineage>
        <taxon>Eukaryota</taxon>
        <taxon>Metazoa</taxon>
        <taxon>Ecdysozoa</taxon>
        <taxon>Arthropoda</taxon>
        <taxon>Chelicerata</taxon>
        <taxon>Arachnida</taxon>
        <taxon>Araneae</taxon>
        <taxon>Araneomorphae</taxon>
        <taxon>Entelegynae</taxon>
        <taxon>Araneoidea</taxon>
        <taxon>Araneidae</taxon>
        <taxon>Araneus</taxon>
    </lineage>
</organism>
<dbReference type="EMBL" id="BGPR01000017">
    <property type="protein sequence ID" value="GBL78981.1"/>
    <property type="molecule type" value="Genomic_DNA"/>
</dbReference>
<evidence type="ECO:0000313" key="1">
    <source>
        <dbReference type="EMBL" id="GBL78981.1"/>
    </source>
</evidence>
<evidence type="ECO:0000313" key="2">
    <source>
        <dbReference type="Proteomes" id="UP000499080"/>
    </source>
</evidence>
<sequence length="99" mass="11406">MRKSQEVTSLSQNERNEEVAKHGTVWTTVSFDTVSLGRRQQYTVLKEVLGPSSFAIRYVTLGDFASAWRLFINEKILHIIQQYTEAVLSYYQCNKNQAS</sequence>
<protein>
    <submittedName>
        <fullName evidence="1">Uncharacterized protein</fullName>
    </submittedName>
</protein>
<reference evidence="1 2" key="1">
    <citation type="journal article" date="2019" name="Sci. Rep.">
        <title>Orb-weaving spider Araneus ventricosus genome elucidates the spidroin gene catalogue.</title>
        <authorList>
            <person name="Kono N."/>
            <person name="Nakamura H."/>
            <person name="Ohtoshi R."/>
            <person name="Moran D.A.P."/>
            <person name="Shinohara A."/>
            <person name="Yoshida Y."/>
            <person name="Fujiwara M."/>
            <person name="Mori M."/>
            <person name="Tomita M."/>
            <person name="Arakawa K."/>
        </authorList>
    </citation>
    <scope>NUCLEOTIDE SEQUENCE [LARGE SCALE GENOMIC DNA]</scope>
</reference>
<dbReference type="Proteomes" id="UP000499080">
    <property type="component" value="Unassembled WGS sequence"/>
</dbReference>
<accession>A0A4Y2AGJ1</accession>
<keyword evidence="2" id="KW-1185">Reference proteome</keyword>
<dbReference type="AlphaFoldDB" id="A0A4Y2AGJ1"/>
<proteinExistence type="predicted"/>